<protein>
    <recommendedName>
        <fullName evidence="10">Lysophospholipid acyltransferase 7</fullName>
    </recommendedName>
</protein>
<feature type="transmembrane region" description="Helical" evidence="11">
    <location>
        <begin position="76"/>
        <end position="95"/>
    </location>
</feature>
<comment type="caution">
    <text evidence="12">The sequence shown here is derived from an EMBL/GenBank/DDBJ whole genome shotgun (WGS) entry which is preliminary data.</text>
</comment>
<feature type="transmembrane region" description="Helical" evidence="11">
    <location>
        <begin position="37"/>
        <end position="64"/>
    </location>
</feature>
<name>A0A2T7Q1K1_POMCA</name>
<evidence type="ECO:0000256" key="1">
    <source>
        <dbReference type="ARBA" id="ARBA00004141"/>
    </source>
</evidence>
<dbReference type="Pfam" id="PF03062">
    <property type="entry name" value="MBOAT"/>
    <property type="match status" value="1"/>
</dbReference>
<dbReference type="InterPro" id="IPR049941">
    <property type="entry name" value="LPLAT_7/PORCN-like"/>
</dbReference>
<dbReference type="Proteomes" id="UP000245119">
    <property type="component" value="Linkage Group LG1"/>
</dbReference>
<comment type="pathway">
    <text evidence="2">Lipid metabolism; phospholipid metabolism.</text>
</comment>
<evidence type="ECO:0000256" key="11">
    <source>
        <dbReference type="SAM" id="Phobius"/>
    </source>
</evidence>
<dbReference type="GO" id="GO:0030258">
    <property type="term" value="P:lipid modification"/>
    <property type="evidence" value="ECO:0007669"/>
    <property type="project" value="TreeGrafter"/>
</dbReference>
<comment type="pathway">
    <text evidence="9">Phospholipid metabolism.</text>
</comment>
<keyword evidence="13" id="KW-1185">Reference proteome</keyword>
<keyword evidence="5 11" id="KW-0812">Transmembrane</keyword>
<dbReference type="GO" id="GO:0071617">
    <property type="term" value="F:lysophospholipid acyltransferase activity"/>
    <property type="evidence" value="ECO:0007669"/>
    <property type="project" value="TreeGrafter"/>
</dbReference>
<keyword evidence="6 11" id="KW-1133">Transmembrane helix</keyword>
<accession>A0A2T7Q1K1</accession>
<evidence type="ECO:0000256" key="4">
    <source>
        <dbReference type="ARBA" id="ARBA00022679"/>
    </source>
</evidence>
<dbReference type="AlphaFoldDB" id="A0A2T7Q1K1"/>
<dbReference type="GO" id="GO:0016020">
    <property type="term" value="C:membrane"/>
    <property type="evidence" value="ECO:0007669"/>
    <property type="project" value="UniProtKB-SubCell"/>
</dbReference>
<evidence type="ECO:0000313" key="12">
    <source>
        <dbReference type="EMBL" id="PVD39530.1"/>
    </source>
</evidence>
<evidence type="ECO:0000256" key="6">
    <source>
        <dbReference type="ARBA" id="ARBA00022989"/>
    </source>
</evidence>
<organism evidence="12 13">
    <name type="scientific">Pomacea canaliculata</name>
    <name type="common">Golden apple snail</name>
    <dbReference type="NCBI Taxonomy" id="400727"/>
    <lineage>
        <taxon>Eukaryota</taxon>
        <taxon>Metazoa</taxon>
        <taxon>Spiralia</taxon>
        <taxon>Lophotrochozoa</taxon>
        <taxon>Mollusca</taxon>
        <taxon>Gastropoda</taxon>
        <taxon>Caenogastropoda</taxon>
        <taxon>Architaenioglossa</taxon>
        <taxon>Ampullarioidea</taxon>
        <taxon>Ampullariidae</taxon>
        <taxon>Pomacea</taxon>
    </lineage>
</organism>
<keyword evidence="4" id="KW-0808">Transferase</keyword>
<dbReference type="GO" id="GO:0044233">
    <property type="term" value="C:mitochondria-associated endoplasmic reticulum membrane contact site"/>
    <property type="evidence" value="ECO:0007669"/>
    <property type="project" value="TreeGrafter"/>
</dbReference>
<comment type="similarity">
    <text evidence="3">Belongs to the membrane-bound acyltransferase family.</text>
</comment>
<evidence type="ECO:0000256" key="5">
    <source>
        <dbReference type="ARBA" id="ARBA00022692"/>
    </source>
</evidence>
<feature type="transmembrane region" description="Helical" evidence="11">
    <location>
        <begin position="442"/>
        <end position="460"/>
    </location>
</feature>
<dbReference type="GO" id="GO:0006661">
    <property type="term" value="P:phosphatidylinositol biosynthetic process"/>
    <property type="evidence" value="ECO:0007669"/>
    <property type="project" value="TreeGrafter"/>
</dbReference>
<evidence type="ECO:0000256" key="9">
    <source>
        <dbReference type="ARBA" id="ARBA00025707"/>
    </source>
</evidence>
<feature type="transmembrane region" description="Helical" evidence="11">
    <location>
        <begin position="238"/>
        <end position="256"/>
    </location>
</feature>
<dbReference type="PANTHER" id="PTHR13906:SF16">
    <property type="entry name" value="LYSOPHOSPHOLIPID ACYLTRANSFERASE 7"/>
    <property type="match status" value="1"/>
</dbReference>
<dbReference type="EMBL" id="PZQS01000001">
    <property type="protein sequence ID" value="PVD39530.1"/>
    <property type="molecule type" value="Genomic_DNA"/>
</dbReference>
<comment type="subcellular location">
    <subcellularLocation>
        <location evidence="1">Membrane</location>
        <topology evidence="1">Multi-pass membrane protein</topology>
    </subcellularLocation>
</comment>
<keyword evidence="7 11" id="KW-0472">Membrane</keyword>
<dbReference type="STRING" id="400727.A0A2T7Q1K1"/>
<evidence type="ECO:0000256" key="8">
    <source>
        <dbReference type="ARBA" id="ARBA00023315"/>
    </source>
</evidence>
<evidence type="ECO:0000313" key="13">
    <source>
        <dbReference type="Proteomes" id="UP000245119"/>
    </source>
</evidence>
<gene>
    <name evidence="12" type="ORF">C0Q70_02164</name>
</gene>
<evidence type="ECO:0000256" key="7">
    <source>
        <dbReference type="ARBA" id="ARBA00023136"/>
    </source>
</evidence>
<evidence type="ECO:0000256" key="2">
    <source>
        <dbReference type="ARBA" id="ARBA00005074"/>
    </source>
</evidence>
<dbReference type="PANTHER" id="PTHR13906">
    <property type="entry name" value="PORCUPINE"/>
    <property type="match status" value="1"/>
</dbReference>
<sequence length="470" mass="54040">MASDDVLYGLAISSSVGAGLIFRRIQGEENRRLLSTAIGFILLVFLCGYDIVHLLIAVLGNFLILCVPRLNNQCHVFGFVWNFGYLVVFRTVHYFGIPAPSAITNAAQLFLTLRMTGLGFDIHDSRSLHKISESAGDNERQEKAEDEQLSVKYTSINPSLKDVGCFAFCYIGSLTGPFYKYHIYQDWLRQENPDEISLLKPFLAKAKNLPFIAVAYLVFSFFFNIKYVETDAFYDNPFWFRLFYMVPMFTIFRTRLYTAWLLSECMCITAGFGAYPREAEAKCGTGPTNLKALDQSLKNKSKERAEYDFETVHSIDLWGCELAPTTKQGLRSWNMTVQYWLATYIHRRVPPALKAYRVSITMAVSAFWHGIHPGYYLSFLTVPPILMAEEAMIAAFRDGASPWQQQMFDWTCWFFKMRGFDYMCMGFLLLKLGSTLRYWQSVYFIGHLVTLAFFIIGTVTKQMKPKERKE</sequence>
<proteinExistence type="inferred from homology"/>
<dbReference type="OMA" id="TNMIQML"/>
<evidence type="ECO:0000256" key="10">
    <source>
        <dbReference type="ARBA" id="ARBA00093678"/>
    </source>
</evidence>
<feature type="transmembrane region" description="Helical" evidence="11">
    <location>
        <begin position="6"/>
        <end position="25"/>
    </location>
</feature>
<dbReference type="OrthoDB" id="7663182at2759"/>
<keyword evidence="8" id="KW-0012">Acyltransferase</keyword>
<dbReference type="InterPro" id="IPR004299">
    <property type="entry name" value="MBOAT_fam"/>
</dbReference>
<feature type="transmembrane region" description="Helical" evidence="11">
    <location>
        <begin position="209"/>
        <end position="226"/>
    </location>
</feature>
<evidence type="ECO:0000256" key="3">
    <source>
        <dbReference type="ARBA" id="ARBA00010323"/>
    </source>
</evidence>
<reference evidence="12 13" key="1">
    <citation type="submission" date="2018-04" db="EMBL/GenBank/DDBJ databases">
        <title>The genome of golden apple snail Pomacea canaliculata provides insight into stress tolerance and invasive adaptation.</title>
        <authorList>
            <person name="Liu C."/>
            <person name="Liu B."/>
            <person name="Ren Y."/>
            <person name="Zhang Y."/>
            <person name="Wang H."/>
            <person name="Li S."/>
            <person name="Jiang F."/>
            <person name="Yin L."/>
            <person name="Zhang G."/>
            <person name="Qian W."/>
            <person name="Fan W."/>
        </authorList>
    </citation>
    <scope>NUCLEOTIDE SEQUENCE [LARGE SCALE GENOMIC DNA]</scope>
    <source>
        <strain evidence="12">SZHN2017</strain>
        <tissue evidence="12">Muscle</tissue>
    </source>
</reference>